<evidence type="ECO:0000256" key="5">
    <source>
        <dbReference type="ARBA" id="ARBA00012280"/>
    </source>
</evidence>
<keyword evidence="8" id="KW-0809">Transit peptide</keyword>
<protein>
    <recommendedName>
        <fullName evidence="13">2-oxoglutarate dehydrogenase, mitochondrial</fullName>
        <ecNumber evidence="5">1.2.4.2</ecNumber>
    </recommendedName>
    <alternativeName>
        <fullName evidence="14">2-oxoglutarate dehydrogenase complex component E1</fullName>
    </alternativeName>
</protein>
<dbReference type="InterPro" id="IPR029061">
    <property type="entry name" value="THDP-binding"/>
</dbReference>
<evidence type="ECO:0000256" key="12">
    <source>
        <dbReference type="ARBA" id="ARBA00037426"/>
    </source>
</evidence>
<comment type="cofactor">
    <cofactor evidence="2">
        <name>thiamine diphosphate</name>
        <dbReference type="ChEBI" id="CHEBI:58937"/>
    </cofactor>
</comment>
<evidence type="ECO:0000256" key="14">
    <source>
        <dbReference type="ARBA" id="ARBA00042984"/>
    </source>
</evidence>
<keyword evidence="11" id="KW-0496">Mitochondrion</keyword>
<name>A0A2T7DJ57_9POAL</name>
<dbReference type="FunFam" id="3.40.50.12470:FF:000003">
    <property type="entry name" value="2-oxoglutarate dehydrogenase E1 component"/>
    <property type="match status" value="2"/>
</dbReference>
<dbReference type="InterPro" id="IPR011603">
    <property type="entry name" value="2oxoglutarate_DH_E1"/>
</dbReference>
<dbReference type="GO" id="GO:0030976">
    <property type="term" value="F:thiamine pyrophosphate binding"/>
    <property type="evidence" value="ECO:0007669"/>
    <property type="project" value="InterPro"/>
</dbReference>
<dbReference type="InterPro" id="IPR005475">
    <property type="entry name" value="Transketolase-like_Pyr-bd"/>
</dbReference>
<comment type="subcellular location">
    <subcellularLocation>
        <location evidence="3">Mitochondrion</location>
    </subcellularLocation>
</comment>
<comment type="catalytic activity">
    <reaction evidence="15">
        <text>N(6)-[(R)-lipoyl]-L-lysyl-[protein] + 2-oxoglutarate + H(+) = N(6)-[(R)-S(8)-succinyldihydrolipoyl]-L-lysyl-[protein] + CO2</text>
        <dbReference type="Rhea" id="RHEA:12188"/>
        <dbReference type="Rhea" id="RHEA-COMP:10474"/>
        <dbReference type="Rhea" id="RHEA-COMP:20092"/>
        <dbReference type="ChEBI" id="CHEBI:15378"/>
        <dbReference type="ChEBI" id="CHEBI:16526"/>
        <dbReference type="ChEBI" id="CHEBI:16810"/>
        <dbReference type="ChEBI" id="CHEBI:83099"/>
        <dbReference type="ChEBI" id="CHEBI:83120"/>
        <dbReference type="EC" id="1.2.4.2"/>
    </reaction>
</comment>
<keyword evidence="10" id="KW-0786">Thiamine pyrophosphate</keyword>
<dbReference type="FunFam" id="3.40.50.970:FF:000002">
    <property type="entry name" value="2-oxoglutarate dehydrogenase, E1 component"/>
    <property type="match status" value="2"/>
</dbReference>
<gene>
    <name evidence="17" type="ORF">GQ55_5G226600</name>
</gene>
<dbReference type="Gene3D" id="1.10.287.1150">
    <property type="entry name" value="TPP helical domain"/>
    <property type="match status" value="1"/>
</dbReference>
<dbReference type="PANTHER" id="PTHR23152">
    <property type="entry name" value="2-OXOGLUTARATE DEHYDROGENASE"/>
    <property type="match status" value="1"/>
</dbReference>
<dbReference type="Gene3D" id="3.40.50.11610">
    <property type="entry name" value="Multifunctional 2-oxoglutarate metabolism enzyme, C-terminal domain"/>
    <property type="match status" value="1"/>
</dbReference>
<dbReference type="OrthoDB" id="413077at2759"/>
<evidence type="ECO:0000313" key="18">
    <source>
        <dbReference type="Proteomes" id="UP000244336"/>
    </source>
</evidence>
<dbReference type="InterPro" id="IPR001017">
    <property type="entry name" value="DH_E1"/>
</dbReference>
<evidence type="ECO:0000256" key="9">
    <source>
        <dbReference type="ARBA" id="ARBA00023002"/>
    </source>
</evidence>
<dbReference type="GO" id="GO:0004591">
    <property type="term" value="F:oxoglutarate dehydrogenase (succinyl-transferring) activity"/>
    <property type="evidence" value="ECO:0007669"/>
    <property type="project" value="UniProtKB-EC"/>
</dbReference>
<dbReference type="GO" id="GO:0006099">
    <property type="term" value="P:tricarboxylic acid cycle"/>
    <property type="evidence" value="ECO:0007669"/>
    <property type="project" value="TreeGrafter"/>
</dbReference>
<keyword evidence="6" id="KW-0479">Metal-binding</keyword>
<dbReference type="InterPro" id="IPR042179">
    <property type="entry name" value="KGD_C_sf"/>
</dbReference>
<evidence type="ECO:0000256" key="10">
    <source>
        <dbReference type="ARBA" id="ARBA00023052"/>
    </source>
</evidence>
<evidence type="ECO:0000259" key="16">
    <source>
        <dbReference type="SMART" id="SM00861"/>
    </source>
</evidence>
<dbReference type="STRING" id="1504633.A0A2T7DJ57"/>
<dbReference type="NCBIfam" id="TIGR00239">
    <property type="entry name" value="2oxo_dh_E1"/>
    <property type="match status" value="1"/>
</dbReference>
<keyword evidence="7" id="KW-0460">Magnesium</keyword>
<dbReference type="Pfam" id="PF02779">
    <property type="entry name" value="Transket_pyr"/>
    <property type="match status" value="2"/>
</dbReference>
<dbReference type="Proteomes" id="UP000244336">
    <property type="component" value="Chromosome 5"/>
</dbReference>
<evidence type="ECO:0000256" key="4">
    <source>
        <dbReference type="ARBA" id="ARBA00006936"/>
    </source>
</evidence>
<dbReference type="Pfam" id="PF16870">
    <property type="entry name" value="OxoGdeHyase_C"/>
    <property type="match status" value="1"/>
</dbReference>
<comment type="similarity">
    <text evidence="4">Belongs to the alpha-ketoglutarate dehydrogenase family.</text>
</comment>
<dbReference type="GO" id="GO:0046872">
    <property type="term" value="F:metal ion binding"/>
    <property type="evidence" value="ECO:0007669"/>
    <property type="project" value="UniProtKB-KW"/>
</dbReference>
<evidence type="ECO:0000256" key="8">
    <source>
        <dbReference type="ARBA" id="ARBA00022946"/>
    </source>
</evidence>
<sequence>MLESLIRTSLFENFLAARCPASKRYGIDGGETLIPGVEALFDRAAELGVENVVIGTSHRGSLNLMANVLGRPISQIISELTVGPRPVQVADGQGPIFTGTGELYFQQGASCDRPTHGGKNVHLSLVAHPCHLESVDPVVLGKTRAKQFFSGDVGMTRTMSVLVHGDGAFTGQGVVYETLNLSALKNYTTGGTVHIVLNNRVAATADQSAGRSSRYCTDIARALGAPVFHVNGDDVEAVVRVCKLAAEWRQTFHSDVVVDLVCYRRFGHNELDDPTLTLPEMYQVIKNHPSSWNLYEQKLLGTGEVSNEDVQKIHEKVNIFLDEEFAKSKDFVANKRDWLSASWTGFKPPEQISRVFDTGVKQDRLKLVGRAITKLPVNFKPHRAVEKLLKQRVAMIETGEKIDWAFAEALAFATLLEEGNHIRLSGQDVERGNFNQRHAILHDQETGATYCPLDHVVTNQNEGLFTVSNSLLSEYAVLGFEMGYSMENPNSLVLWEAQFGDFANCAQVIFDQFLSCAEARWLRQTGLVVLLPHGYDGQGPDHSGAHLERFLQFLHGVRCRDRTVDPAPLATSPCGYCFHLTSDNLPLWRQRHPSHPRSVLHSATSNIAYGLEELWHAWQADPSSVDELWGNFFISVDAKASTSAVAASQTIQETMQLLHLVADFQIHGHTMAKLDPLGLDVPDDIDLSLYHFTEADLDRKFFLGFSMTPGFLSDYNPVVTLREILRKLRQAYCGAVGYEFAHIPDRDKCEWLRDRIETGKPQDDYDKNRRLILLESLIRTTLFENFLAARCPSSKRYGIDGGETLIPGVEALFDRAAELGVENVVIGTSHRGSLNLMANVLGRPISQIISELTVGPRPVQVADGQGPIFTGTGELYFQQGASCDRPTHGGKNVHLSLVAHPCHLESVDPVVLGKTRAKQFFSGDVGMTRTMSVLVHGDGAFTGQGVVYETLNLSALKNYTTGGTVHIVLNNRVAATADQSAGRSSRYCTDIARALGAPVFHVNGDDVEAVVRVCKLAAEWRQTFHSDVVVDLVCYRRFGHNELDDPTLTLPEMYQVIKNHPSSWNLYEQKLLGTGEVSNEDVQKIHEKVNIFLDEEFAKSKDFVANKRDWLSASWTGFKPPEQISRVFDTGVKQDRLKLVGRAITKLPVNFKPHRAVEKLLKQRVAMIETGEKIDWAFAEALAFATLLEEGNHIRLSGQDVERGNFNQRHAILHDQETGATYCPLDHVVTNQNEGLFTVSNSLLSEYAVLGFEMGYSMENPNSLVLWEAQFGDFANCAQVIFDQFLSCAEARWLRQTGLVVLLPHGYDGQGPDHSGAHLERFLQMCDDNPFVIPEIEPTLNRQIQECNWQVVNVTTPANYFHVLRRQIHREFRKPLIAMAPKNLLWHKDCKSNIAEFDDVEDHPGTDSQVTRFKRLIEDCNNHSSTEESVNRLILCSGKVYYELDDERKNSGRTDVAICRVEQLCPFPYDLVQRELKRYPNAEIVWCQEEPMNMGAYSYISPRLRTALRALGRGSFEDIKYVGRAPSASAATGFPSVHAQEQSELLKEALEPEPIKNW</sequence>
<dbReference type="NCBIfam" id="NF006914">
    <property type="entry name" value="PRK09404.1"/>
    <property type="match status" value="1"/>
</dbReference>
<dbReference type="Gramene" id="PUZ55616">
    <property type="protein sequence ID" value="PUZ55616"/>
    <property type="gene ID" value="GQ55_5G226600"/>
</dbReference>
<evidence type="ECO:0000256" key="11">
    <source>
        <dbReference type="ARBA" id="ARBA00023128"/>
    </source>
</evidence>
<dbReference type="InterPro" id="IPR031717">
    <property type="entry name" value="ODO-1/KGD_C"/>
</dbReference>
<keyword evidence="9" id="KW-0560">Oxidoreductase</keyword>
<evidence type="ECO:0000256" key="7">
    <source>
        <dbReference type="ARBA" id="ARBA00022842"/>
    </source>
</evidence>
<evidence type="ECO:0000256" key="15">
    <source>
        <dbReference type="ARBA" id="ARBA00051911"/>
    </source>
</evidence>
<dbReference type="FunFam" id="3.40.50.11610:FF:000006">
    <property type="entry name" value="2-oxoglutarate dehydrogenase, mitochondrial"/>
    <property type="match status" value="1"/>
</dbReference>
<proteinExistence type="inferred from homology"/>
<dbReference type="EC" id="1.2.4.2" evidence="5"/>
<dbReference type="EMBL" id="CM009753">
    <property type="protein sequence ID" value="PUZ55616.1"/>
    <property type="molecule type" value="Genomic_DNA"/>
</dbReference>
<dbReference type="Gene3D" id="3.40.50.12470">
    <property type="match status" value="2"/>
</dbReference>
<feature type="domain" description="Transketolase-like pyrimidine-binding" evidence="16">
    <location>
        <begin position="402"/>
        <end position="587"/>
    </location>
</feature>
<keyword evidence="18" id="KW-1185">Reference proteome</keyword>
<dbReference type="GO" id="GO:0045252">
    <property type="term" value="C:oxoglutarate dehydrogenase complex"/>
    <property type="evidence" value="ECO:0007669"/>
    <property type="project" value="TreeGrafter"/>
</dbReference>
<dbReference type="Gene3D" id="3.40.50.970">
    <property type="match status" value="2"/>
</dbReference>
<reference evidence="17 18" key="1">
    <citation type="submission" date="2018-04" db="EMBL/GenBank/DDBJ databases">
        <title>WGS assembly of Panicum hallii var. hallii HAL2.</title>
        <authorList>
            <person name="Lovell J."/>
            <person name="Jenkins J."/>
            <person name="Lowry D."/>
            <person name="Mamidi S."/>
            <person name="Sreedasyam A."/>
            <person name="Weng X."/>
            <person name="Barry K."/>
            <person name="Bonette J."/>
            <person name="Campitelli B."/>
            <person name="Daum C."/>
            <person name="Gordon S."/>
            <person name="Gould B."/>
            <person name="Lipzen A."/>
            <person name="MacQueen A."/>
            <person name="Palacio-Mejia J."/>
            <person name="Plott C."/>
            <person name="Shakirov E."/>
            <person name="Shu S."/>
            <person name="Yoshinaga Y."/>
            <person name="Zane M."/>
            <person name="Rokhsar D."/>
            <person name="Grimwood J."/>
            <person name="Schmutz J."/>
            <person name="Juenger T."/>
        </authorList>
    </citation>
    <scope>NUCLEOTIDE SEQUENCE [LARGE SCALE GENOMIC DNA]</scope>
    <source>
        <strain evidence="18">cv. HAL2</strain>
    </source>
</reference>
<dbReference type="SUPFAM" id="SSF52518">
    <property type="entry name" value="Thiamin diphosphate-binding fold (THDP-binding)"/>
    <property type="match status" value="4"/>
</dbReference>
<organism evidence="17 18">
    <name type="scientific">Panicum hallii var. hallii</name>
    <dbReference type="NCBI Taxonomy" id="1504633"/>
    <lineage>
        <taxon>Eukaryota</taxon>
        <taxon>Viridiplantae</taxon>
        <taxon>Streptophyta</taxon>
        <taxon>Embryophyta</taxon>
        <taxon>Tracheophyta</taxon>
        <taxon>Spermatophyta</taxon>
        <taxon>Magnoliopsida</taxon>
        <taxon>Liliopsida</taxon>
        <taxon>Poales</taxon>
        <taxon>Poaceae</taxon>
        <taxon>PACMAD clade</taxon>
        <taxon>Panicoideae</taxon>
        <taxon>Panicodae</taxon>
        <taxon>Paniceae</taxon>
        <taxon>Panicinae</taxon>
        <taxon>Panicum</taxon>
        <taxon>Panicum sect. Panicum</taxon>
    </lineage>
</organism>
<dbReference type="SMART" id="SM00861">
    <property type="entry name" value="Transket_pyr"/>
    <property type="match status" value="2"/>
</dbReference>
<dbReference type="CDD" id="cd02016">
    <property type="entry name" value="TPP_E1_OGDC_like"/>
    <property type="match status" value="2"/>
</dbReference>
<dbReference type="PANTHER" id="PTHR23152:SF23">
    <property type="entry name" value="OXOGLUTARATE DEHYDROGENASE (SUCCINYL-TRANSFERRING)"/>
    <property type="match status" value="1"/>
</dbReference>
<comment type="function">
    <text evidence="12">The 2-oxoglutarate dehydrogenase complex catalyzes the overall conversion of 2-oxoglutarate to succinyl-CoA and CO(2). It contains multiple copies of three enzymatic components: 2-oxoglutarate dehydrogenase (E1), dihydrolipoamide succinyltransferase (E2) and lipoamide dehydrogenase (E3).</text>
</comment>
<evidence type="ECO:0000256" key="1">
    <source>
        <dbReference type="ARBA" id="ARBA00001946"/>
    </source>
</evidence>
<comment type="cofactor">
    <cofactor evidence="1">
        <name>Mg(2+)</name>
        <dbReference type="ChEBI" id="CHEBI:18420"/>
    </cofactor>
</comment>
<dbReference type="NCBIfam" id="NF008907">
    <property type="entry name" value="PRK12270.1"/>
    <property type="match status" value="1"/>
</dbReference>
<dbReference type="Pfam" id="PF00676">
    <property type="entry name" value="E1_dh"/>
    <property type="match status" value="2"/>
</dbReference>
<feature type="domain" description="Transketolase-like pyrimidine-binding" evidence="16">
    <location>
        <begin position="1174"/>
        <end position="1387"/>
    </location>
</feature>
<evidence type="ECO:0000256" key="13">
    <source>
        <dbReference type="ARBA" id="ARBA00040267"/>
    </source>
</evidence>
<evidence type="ECO:0000256" key="3">
    <source>
        <dbReference type="ARBA" id="ARBA00004173"/>
    </source>
</evidence>
<evidence type="ECO:0000313" key="17">
    <source>
        <dbReference type="EMBL" id="PUZ55616.1"/>
    </source>
</evidence>
<evidence type="ECO:0000256" key="6">
    <source>
        <dbReference type="ARBA" id="ARBA00022723"/>
    </source>
</evidence>
<accession>A0A2T7DJ57</accession>
<evidence type="ECO:0000256" key="2">
    <source>
        <dbReference type="ARBA" id="ARBA00001964"/>
    </source>
</evidence>
<dbReference type="GO" id="GO:0005739">
    <property type="term" value="C:mitochondrion"/>
    <property type="evidence" value="ECO:0007669"/>
    <property type="project" value="UniProtKB-SubCell"/>
</dbReference>